<dbReference type="PANTHER" id="PTHR37316:SF3">
    <property type="entry name" value="TEICHOIC ACID GLYCEROL-PHOSPHATE TRANSFERASE"/>
    <property type="match status" value="1"/>
</dbReference>
<keyword evidence="5" id="KW-0777">Teichoic acid biosynthesis</keyword>
<reference evidence="7 8" key="1">
    <citation type="submission" date="2024-04" db="EMBL/GenBank/DDBJ databases">
        <title>Human intestinal bacterial collection.</title>
        <authorList>
            <person name="Pauvert C."/>
            <person name="Hitch T.C.A."/>
            <person name="Clavel T."/>
        </authorList>
    </citation>
    <scope>NUCLEOTIDE SEQUENCE [LARGE SCALE GENOMIC DNA]</scope>
    <source>
        <strain evidence="7 8">CLA-AA-H249</strain>
    </source>
</reference>
<keyword evidence="8" id="KW-1185">Reference proteome</keyword>
<dbReference type="Gene3D" id="3.40.50.12580">
    <property type="match status" value="1"/>
</dbReference>
<keyword evidence="6" id="KW-0472">Membrane</keyword>
<evidence type="ECO:0000256" key="6">
    <source>
        <dbReference type="ARBA" id="ARBA00023136"/>
    </source>
</evidence>
<evidence type="ECO:0000256" key="1">
    <source>
        <dbReference type="ARBA" id="ARBA00004202"/>
    </source>
</evidence>
<dbReference type="InterPro" id="IPR051612">
    <property type="entry name" value="Teichoic_Acid_Biosynth"/>
</dbReference>
<evidence type="ECO:0000256" key="4">
    <source>
        <dbReference type="ARBA" id="ARBA00022679"/>
    </source>
</evidence>
<comment type="caution">
    <text evidence="7">The sequence shown here is derived from an EMBL/GenBank/DDBJ whole genome shotgun (WGS) entry which is preliminary data.</text>
</comment>
<sequence length="389" mass="46185">MKKAAGLIGKYLVMYLSCLFPRSRKIYIFGAWLGEQFADNPRYLFLEAQEHDDIRPVWITKDEKVCAKVRKLGYEAYMFNSLKGIWMQLRAKYVVVCNGISDVNHTFMGRAVFLNLWHGVPLKKVGYDDDKVKNWDSKGQKLRRAIQEIPLGREYVVATSDFYAKIYESAFRRKPDHILTLGQPRNDVFYDKNGMFTPSHQLEKAAKGKKVVLYAPTHRQEGKIVFPLRKQFDFEKLNQWCVEHNMVFVIRRHFYHKNEEVDFSMYSNITDITKKSMDIQEILMDTDILISDYSSTYIDYLLLDRPLIFYNFDYEDYLQNDREMYYDYDEVTPGYKAATFDELMTELDSIAKDEDHFVEERQRVRDLFYCKDGQQMVGEKLLEFLKNIK</sequence>
<evidence type="ECO:0000313" key="7">
    <source>
        <dbReference type="EMBL" id="MEQ2710565.1"/>
    </source>
</evidence>
<dbReference type="Proteomes" id="UP001482154">
    <property type="component" value="Unassembled WGS sequence"/>
</dbReference>
<evidence type="ECO:0000256" key="5">
    <source>
        <dbReference type="ARBA" id="ARBA00022944"/>
    </source>
</evidence>
<evidence type="ECO:0000256" key="3">
    <source>
        <dbReference type="ARBA" id="ARBA00022475"/>
    </source>
</evidence>
<keyword evidence="4" id="KW-0808">Transferase</keyword>
<keyword evidence="3" id="KW-1003">Cell membrane</keyword>
<dbReference type="EMBL" id="JBBNIN010000005">
    <property type="protein sequence ID" value="MEQ2710565.1"/>
    <property type="molecule type" value="Genomic_DNA"/>
</dbReference>
<dbReference type="RefSeq" id="WP_055196235.1">
    <property type="nucleotide sequence ID" value="NZ_JAOQJG010000001.1"/>
</dbReference>
<evidence type="ECO:0000313" key="8">
    <source>
        <dbReference type="Proteomes" id="UP001482154"/>
    </source>
</evidence>
<organism evidence="7 8">
    <name type="scientific">Anaerostipes amylophilus</name>
    <dbReference type="NCBI Taxonomy" id="2981779"/>
    <lineage>
        <taxon>Bacteria</taxon>
        <taxon>Bacillati</taxon>
        <taxon>Bacillota</taxon>
        <taxon>Clostridia</taxon>
        <taxon>Lachnospirales</taxon>
        <taxon>Lachnospiraceae</taxon>
        <taxon>Anaerostipes</taxon>
    </lineage>
</organism>
<accession>A0ABV1ITL5</accession>
<dbReference type="InterPro" id="IPR007554">
    <property type="entry name" value="Glycerophosphate_synth"/>
</dbReference>
<dbReference type="InterPro" id="IPR043148">
    <property type="entry name" value="TagF_C"/>
</dbReference>
<comment type="subcellular location">
    <subcellularLocation>
        <location evidence="1">Cell membrane</location>
        <topology evidence="1">Peripheral membrane protein</topology>
    </subcellularLocation>
</comment>
<protein>
    <submittedName>
        <fullName evidence="7">CDP-glycerol glycerophosphotransferase family protein</fullName>
    </submittedName>
</protein>
<comment type="similarity">
    <text evidence="2">Belongs to the CDP-glycerol glycerophosphotransferase family.</text>
</comment>
<dbReference type="InterPro" id="IPR043149">
    <property type="entry name" value="TagF_N"/>
</dbReference>
<dbReference type="PANTHER" id="PTHR37316">
    <property type="entry name" value="TEICHOIC ACID GLYCEROL-PHOSPHATE PRIMASE"/>
    <property type="match status" value="1"/>
</dbReference>
<dbReference type="Gene3D" id="3.40.50.11820">
    <property type="match status" value="1"/>
</dbReference>
<evidence type="ECO:0000256" key="2">
    <source>
        <dbReference type="ARBA" id="ARBA00010488"/>
    </source>
</evidence>
<dbReference type="Pfam" id="PF04464">
    <property type="entry name" value="Glyphos_transf"/>
    <property type="match status" value="1"/>
</dbReference>
<gene>
    <name evidence="7" type="ORF">AAAU51_05185</name>
</gene>
<name>A0ABV1ITL5_9FIRM</name>
<dbReference type="SUPFAM" id="SSF53756">
    <property type="entry name" value="UDP-Glycosyltransferase/glycogen phosphorylase"/>
    <property type="match status" value="1"/>
</dbReference>
<proteinExistence type="inferred from homology"/>